<evidence type="ECO:0000256" key="7">
    <source>
        <dbReference type="ARBA" id="ARBA00047942"/>
    </source>
</evidence>
<organism evidence="11 12">
    <name type="scientific">Candidatus Lokiarchaeum ossiferum</name>
    <dbReference type="NCBI Taxonomy" id="2951803"/>
    <lineage>
        <taxon>Archaea</taxon>
        <taxon>Promethearchaeati</taxon>
        <taxon>Promethearchaeota</taxon>
        <taxon>Promethearchaeia</taxon>
        <taxon>Promethearchaeales</taxon>
        <taxon>Promethearchaeaceae</taxon>
        <taxon>Candidatus Lokiarchaeum</taxon>
    </lineage>
</organism>
<comment type="catalytic activity">
    <reaction evidence="7">
        <text>a 2'-deoxyadenosine in DNA + S-adenosyl-L-methionine = an N(6)-methyl-2'-deoxyadenosine in DNA + S-adenosyl-L-homocysteine + H(+)</text>
        <dbReference type="Rhea" id="RHEA:15197"/>
        <dbReference type="Rhea" id="RHEA-COMP:12418"/>
        <dbReference type="Rhea" id="RHEA-COMP:12419"/>
        <dbReference type="ChEBI" id="CHEBI:15378"/>
        <dbReference type="ChEBI" id="CHEBI:57856"/>
        <dbReference type="ChEBI" id="CHEBI:59789"/>
        <dbReference type="ChEBI" id="CHEBI:90615"/>
        <dbReference type="ChEBI" id="CHEBI:90616"/>
        <dbReference type="EC" id="2.1.1.72"/>
    </reaction>
</comment>
<dbReference type="PROSITE" id="PS00092">
    <property type="entry name" value="N6_MTASE"/>
    <property type="match status" value="1"/>
</dbReference>
<keyword evidence="12" id="KW-1185">Reference proteome</keyword>
<feature type="domain" description="Type II methyltransferase M.TaqI-like" evidence="9">
    <location>
        <begin position="492"/>
        <end position="654"/>
    </location>
</feature>
<evidence type="ECO:0000259" key="10">
    <source>
        <dbReference type="Pfam" id="PF12950"/>
    </source>
</evidence>
<keyword evidence="2" id="KW-0489">Methyltransferase</keyword>
<dbReference type="Pfam" id="PF07669">
    <property type="entry name" value="Eco57I"/>
    <property type="match status" value="1"/>
</dbReference>
<dbReference type="Pfam" id="PF12950">
    <property type="entry name" value="TaqI_C"/>
    <property type="match status" value="1"/>
</dbReference>
<dbReference type="PRINTS" id="PR00507">
    <property type="entry name" value="N12N6MTFRASE"/>
</dbReference>
<evidence type="ECO:0000256" key="6">
    <source>
        <dbReference type="ARBA" id="ARBA00023125"/>
    </source>
</evidence>
<keyword evidence="3" id="KW-0808">Transferase</keyword>
<keyword evidence="6" id="KW-0238">DNA-binding</keyword>
<evidence type="ECO:0000256" key="4">
    <source>
        <dbReference type="ARBA" id="ARBA00022691"/>
    </source>
</evidence>
<gene>
    <name evidence="11" type="ORF">NEF87_001019</name>
</gene>
<dbReference type="SUPFAM" id="SSF53335">
    <property type="entry name" value="S-adenosyl-L-methionine-dependent methyltransferases"/>
    <property type="match status" value="1"/>
</dbReference>
<dbReference type="Gene3D" id="3.90.220.10">
    <property type="entry name" value="Adenine-n6-DNA-methyltransferase Taqi, Chain A, domain 2"/>
    <property type="match status" value="1"/>
</dbReference>
<dbReference type="Gene3D" id="3.40.50.150">
    <property type="entry name" value="Vaccinia Virus protein VP39"/>
    <property type="match status" value="1"/>
</dbReference>
<reference evidence="11" key="1">
    <citation type="submission" date="2022-09" db="EMBL/GenBank/DDBJ databases">
        <title>Actin cytoskeleton and complex cell architecture in an #Asgard archaeon.</title>
        <authorList>
            <person name="Ponce Toledo R.I."/>
            <person name="Schleper C."/>
            <person name="Rodrigues Oliveira T."/>
            <person name="Wollweber F."/>
            <person name="Xu J."/>
            <person name="Rittmann S."/>
            <person name="Klingl A."/>
            <person name="Pilhofer M."/>
        </authorList>
    </citation>
    <scope>NUCLEOTIDE SEQUENCE</scope>
    <source>
        <strain evidence="11">B-35</strain>
    </source>
</reference>
<dbReference type="PANTHER" id="PTHR33841:SF1">
    <property type="entry name" value="DNA METHYLTRANSFERASE A"/>
    <property type="match status" value="1"/>
</dbReference>
<evidence type="ECO:0000256" key="2">
    <source>
        <dbReference type="ARBA" id="ARBA00022603"/>
    </source>
</evidence>
<dbReference type="EMBL" id="CP104013">
    <property type="protein sequence ID" value="UYP44734.1"/>
    <property type="molecule type" value="Genomic_DNA"/>
</dbReference>
<dbReference type="InterPro" id="IPR025931">
    <property type="entry name" value="TaqI_C"/>
</dbReference>
<dbReference type="InterPro" id="IPR011639">
    <property type="entry name" value="MethylTrfase_TaqI-like_dom"/>
</dbReference>
<keyword evidence="8" id="KW-0175">Coiled coil</keyword>
<dbReference type="EC" id="2.1.1.72" evidence="1"/>
<dbReference type="PANTHER" id="PTHR33841">
    <property type="entry name" value="DNA METHYLTRANSFERASE YEEA-RELATED"/>
    <property type="match status" value="1"/>
</dbReference>
<dbReference type="InterPro" id="IPR002052">
    <property type="entry name" value="DNA_methylase_N6_adenine_CS"/>
</dbReference>
<evidence type="ECO:0000256" key="8">
    <source>
        <dbReference type="SAM" id="Coils"/>
    </source>
</evidence>
<evidence type="ECO:0000256" key="1">
    <source>
        <dbReference type="ARBA" id="ARBA00011900"/>
    </source>
</evidence>
<evidence type="ECO:0000313" key="11">
    <source>
        <dbReference type="EMBL" id="UYP44734.1"/>
    </source>
</evidence>
<sequence>MAIFKEKHLKEICKDILISQEQRKIAFLWLEKLNQNNRDTITFLQNFTSLILNNILQLNISSSFENFTSSKYYHGTLKYPLDVELLVENAFFSENTPSYSAQSPSQIKTKLTNNLWNTLKISACQFGIATDGRFFLLMVYGFGKYKTQFLDFTDIVHDEDNFKIFIGIFTLTTQSGKKRMQVLLNKAILEEQKKQRKFYHLIHETRIMLKDEFAKTCEIPKENVSRLANTFLNRILLFFFMDNYENVNKTRSSADLQHLISKKWKQSQNSTLFFQSLLKMFKLQDKQHTFLKNNREFSILKISYSLPKSIKVFDNNPLIQKLVSISLYFYQEKITLHQLGTLFEQSFEIFTTNIKKNNQFRKDSGSFYTPEYVTDFLTRKTIVPYLSKKNTETIEQLIAEHENDIETLQNKIDSIKILDNACGAGAFLIKATEILAIIEEQIEKFKKSPKKEQRKQNYDQIDTDLEYNQLSPYCFYELKNFSHLNKSNIYSNNIFGVDLNQKAIEFAKLSIFLDLKMTRGCNSDWNNNLKSGNSLFDQDEGFIKSSFDWEQNFPSIVESGGFDVIIGNPPYIDIKKLSSEESQYIFQKYSTSHNRMNLYSTFIERGLQLLKSTGYFGYIIPNSILYNSSYKLIRSKLLDSTEICKIIKMPDNVFADARVETILLIFNKSHKKDTECEVVIFPREIPLNHIAPSFAKKHFFMNTERWSHNKLDTNKKSKEKSTSHQDTAPFLLIDNLTQTLLEKIERNSPLLGISSTNYDAICEISLGITPYDKYCGHTKEQIQKKVFHSPTKINDEYKPLIKGGDIVPYGVFWSGDQFIRYGPWLGAKREERFFKSKHLVIRQILSGNPPHILTGLVENQALYNTQVAFNLILKSQKHFQYEYLLGLLNSDLLTFYHKNKFLDTTKILFQKILIQNAKKLPIKMTSKVLQDNLIHVSKELIKWTQKIYELKLEYWTSMQSRILLKRITPKMLKFPSITIETLLKELEKNAIKSLSIQQEQLLIQDLNNFGIQFNLYYDKICQLRKQSNGIVYEIYGLTKKEINLIEEDLSVI</sequence>
<protein>
    <recommendedName>
        <fullName evidence="1">site-specific DNA-methyltransferase (adenine-specific)</fullName>
        <ecNumber evidence="1">2.1.1.72</ecNumber>
    </recommendedName>
</protein>
<dbReference type="InterPro" id="IPR029063">
    <property type="entry name" value="SAM-dependent_MTases_sf"/>
</dbReference>
<dbReference type="Proteomes" id="UP001208689">
    <property type="component" value="Chromosome"/>
</dbReference>
<dbReference type="InterPro" id="IPR050953">
    <property type="entry name" value="N4_N6_ade-DNA_methylase"/>
</dbReference>
<feature type="domain" description="TaqI-like C-terminal specificity" evidence="10">
    <location>
        <begin position="798"/>
        <end position="922"/>
    </location>
</feature>
<feature type="coiled-coil region" evidence="8">
    <location>
        <begin position="391"/>
        <end position="418"/>
    </location>
</feature>
<evidence type="ECO:0000313" key="12">
    <source>
        <dbReference type="Proteomes" id="UP001208689"/>
    </source>
</evidence>
<dbReference type="InterPro" id="IPR023135">
    <property type="entry name" value="N6_DNA_MeTrfase_TaqI_C"/>
</dbReference>
<name>A0ABY6HQ83_9ARCH</name>
<keyword evidence="5" id="KW-0680">Restriction system</keyword>
<evidence type="ECO:0000259" key="9">
    <source>
        <dbReference type="Pfam" id="PF07669"/>
    </source>
</evidence>
<evidence type="ECO:0000256" key="3">
    <source>
        <dbReference type="ARBA" id="ARBA00022679"/>
    </source>
</evidence>
<accession>A0ABY6HQ83</accession>
<proteinExistence type="predicted"/>
<keyword evidence="4" id="KW-0949">S-adenosyl-L-methionine</keyword>
<evidence type="ECO:0000256" key="5">
    <source>
        <dbReference type="ARBA" id="ARBA00022747"/>
    </source>
</evidence>